<keyword evidence="9" id="KW-1185">Reference proteome</keyword>
<feature type="region of interest" description="Disordered" evidence="4">
    <location>
        <begin position="289"/>
        <end position="310"/>
    </location>
</feature>
<keyword evidence="3" id="KW-0539">Nucleus</keyword>
<dbReference type="Gramene" id="KXG31635">
    <property type="protein sequence ID" value="KXG31635"/>
    <property type="gene ID" value="SORBI_3003G033000"/>
</dbReference>
<dbReference type="Pfam" id="PF00249">
    <property type="entry name" value="Myb_DNA-binding"/>
    <property type="match status" value="1"/>
</dbReference>
<evidence type="ECO:0000256" key="4">
    <source>
        <dbReference type="SAM" id="MobiDB-lite"/>
    </source>
</evidence>
<dbReference type="InParanoid" id="A0A1B6Q185"/>
<dbReference type="InterPro" id="IPR010561">
    <property type="entry name" value="LIN-9/ALY1"/>
</dbReference>
<evidence type="ECO:0000259" key="6">
    <source>
        <dbReference type="PROSITE" id="PS51293"/>
    </source>
</evidence>
<dbReference type="PROSITE" id="PS50090">
    <property type="entry name" value="MYB_LIKE"/>
    <property type="match status" value="1"/>
</dbReference>
<dbReference type="FunCoup" id="A0A1B6Q185">
    <property type="interactions" value="320"/>
</dbReference>
<dbReference type="PANTHER" id="PTHR21689:SF5">
    <property type="entry name" value="PROTEIN ALWAYS EARLY 1-RELATED"/>
    <property type="match status" value="1"/>
</dbReference>
<dbReference type="InterPro" id="IPR017884">
    <property type="entry name" value="SANT_dom"/>
</dbReference>
<evidence type="ECO:0000256" key="3">
    <source>
        <dbReference type="ARBA" id="ARBA00023242"/>
    </source>
</evidence>
<dbReference type="Pfam" id="PF06584">
    <property type="entry name" value="DIRP"/>
    <property type="match status" value="1"/>
</dbReference>
<dbReference type="PROSITE" id="PS51293">
    <property type="entry name" value="SANT"/>
    <property type="match status" value="1"/>
</dbReference>
<organism evidence="8 9">
    <name type="scientific">Sorghum bicolor</name>
    <name type="common">Sorghum</name>
    <name type="synonym">Sorghum vulgare</name>
    <dbReference type="NCBI Taxonomy" id="4558"/>
    <lineage>
        <taxon>Eukaryota</taxon>
        <taxon>Viridiplantae</taxon>
        <taxon>Streptophyta</taxon>
        <taxon>Embryophyta</taxon>
        <taxon>Tracheophyta</taxon>
        <taxon>Spermatophyta</taxon>
        <taxon>Magnoliopsida</taxon>
        <taxon>Liliopsida</taxon>
        <taxon>Poales</taxon>
        <taxon>Poaceae</taxon>
        <taxon>PACMAD clade</taxon>
        <taxon>Panicoideae</taxon>
        <taxon>Andropogonodae</taxon>
        <taxon>Andropogoneae</taxon>
        <taxon>Sorghinae</taxon>
        <taxon>Sorghum</taxon>
    </lineage>
</organism>
<dbReference type="SUPFAM" id="SSF46689">
    <property type="entry name" value="Homeodomain-like"/>
    <property type="match status" value="1"/>
</dbReference>
<dbReference type="InterPro" id="IPR009057">
    <property type="entry name" value="Homeodomain-like_sf"/>
</dbReference>
<dbReference type="Gene3D" id="1.20.58.1880">
    <property type="match status" value="1"/>
</dbReference>
<evidence type="ECO:0000256" key="2">
    <source>
        <dbReference type="ARBA" id="ARBA00023125"/>
    </source>
</evidence>
<dbReference type="GO" id="GO:0006351">
    <property type="term" value="P:DNA-templated transcription"/>
    <property type="evidence" value="ECO:0007669"/>
    <property type="project" value="InterPro"/>
</dbReference>
<gene>
    <name evidence="8" type="ORF">SORBI_3003G033000</name>
</gene>
<protein>
    <submittedName>
        <fullName evidence="8">Uncharacterized protein</fullName>
    </submittedName>
</protein>
<dbReference type="InterPro" id="IPR001005">
    <property type="entry name" value="SANT/Myb"/>
</dbReference>
<dbReference type="GO" id="GO:0017053">
    <property type="term" value="C:transcription repressor complex"/>
    <property type="evidence" value="ECO:0007669"/>
    <property type="project" value="InterPro"/>
</dbReference>
<proteinExistence type="predicted"/>
<dbReference type="GO" id="GO:0006357">
    <property type="term" value="P:regulation of transcription by RNA polymerase II"/>
    <property type="evidence" value="ECO:0000318"/>
    <property type="project" value="GO_Central"/>
</dbReference>
<dbReference type="PROSITE" id="PS51294">
    <property type="entry name" value="HTH_MYB"/>
    <property type="match status" value="1"/>
</dbReference>
<evidence type="ECO:0000313" key="9">
    <source>
        <dbReference type="Proteomes" id="UP000000768"/>
    </source>
</evidence>
<dbReference type="AlphaFoldDB" id="A0A1B6Q185"/>
<evidence type="ECO:0000259" key="7">
    <source>
        <dbReference type="PROSITE" id="PS51294"/>
    </source>
</evidence>
<feature type="region of interest" description="Disordered" evidence="4">
    <location>
        <begin position="53"/>
        <end position="100"/>
    </location>
</feature>
<dbReference type="InterPro" id="IPR033471">
    <property type="entry name" value="DIRP"/>
</dbReference>
<dbReference type="STRING" id="4558.A0A1B6Q185"/>
<feature type="region of interest" description="Disordered" evidence="4">
    <location>
        <begin position="904"/>
        <end position="933"/>
    </location>
</feature>
<dbReference type="GO" id="GO:0005654">
    <property type="term" value="C:nucleoplasm"/>
    <property type="evidence" value="ECO:0000318"/>
    <property type="project" value="GO_Central"/>
</dbReference>
<feature type="domain" description="HTH myb-type" evidence="7">
    <location>
        <begin position="203"/>
        <end position="250"/>
    </location>
</feature>
<dbReference type="ExpressionAtlas" id="A0A1B6Q185">
    <property type="expression patterns" value="baseline and differential"/>
</dbReference>
<evidence type="ECO:0000313" key="8">
    <source>
        <dbReference type="EMBL" id="KXG31635.1"/>
    </source>
</evidence>
<dbReference type="PANTHER" id="PTHR21689">
    <property type="entry name" value="LIN-9"/>
    <property type="match status" value="1"/>
</dbReference>
<dbReference type="CDD" id="cd00167">
    <property type="entry name" value="SANT"/>
    <property type="match status" value="1"/>
</dbReference>
<dbReference type="InterPro" id="IPR017930">
    <property type="entry name" value="Myb_dom"/>
</dbReference>
<reference evidence="9" key="2">
    <citation type="journal article" date="2018" name="Plant J.">
        <title>The Sorghum bicolor reference genome: improved assembly, gene annotations, a transcriptome atlas, and signatures of genome organization.</title>
        <authorList>
            <person name="McCormick R.F."/>
            <person name="Truong S.K."/>
            <person name="Sreedasyam A."/>
            <person name="Jenkins J."/>
            <person name="Shu S."/>
            <person name="Sims D."/>
            <person name="Kennedy M."/>
            <person name="Amirebrahimi M."/>
            <person name="Weers B.D."/>
            <person name="McKinley B."/>
            <person name="Mattison A."/>
            <person name="Morishige D.T."/>
            <person name="Grimwood J."/>
            <person name="Schmutz J."/>
            <person name="Mullet J.E."/>
        </authorList>
    </citation>
    <scope>NUCLEOTIDE SEQUENCE [LARGE SCALE GENOMIC DNA]</scope>
    <source>
        <strain evidence="9">cv. BTx623</strain>
    </source>
</reference>
<feature type="compositionally biased region" description="Basic and acidic residues" evidence="4">
    <location>
        <begin position="122"/>
        <end position="141"/>
    </location>
</feature>
<dbReference type="Proteomes" id="UP000000768">
    <property type="component" value="Chromosome 3"/>
</dbReference>
<evidence type="ECO:0000256" key="1">
    <source>
        <dbReference type="ARBA" id="ARBA00004123"/>
    </source>
</evidence>
<comment type="subcellular location">
    <subcellularLocation>
        <location evidence="1">Nucleus</location>
    </subcellularLocation>
</comment>
<accession>A0A1B6Q185</accession>
<feature type="region of interest" description="Disordered" evidence="4">
    <location>
        <begin position="122"/>
        <end position="145"/>
    </location>
</feature>
<feature type="region of interest" description="Disordered" evidence="4">
    <location>
        <begin position="175"/>
        <end position="199"/>
    </location>
</feature>
<sequence>MRRVPLPELPLPPTLIFKRANSRMAHLSVPPPTFASLLPPVSSSLPLPFFSTCIPRPPSRGRSAAETQTGHPTRTRRPISSAPVLSDPSTPPEPAPEQHLLATGPQASAGVDAWFRLCGGGARRERGSGVREAPSRARFRPDPTQQYLSSLKSRTVLMGPAKGSRTINKTIVKGYEDQQHHDDPSSSSKAKQKKKKISDLDPKWSKDELKNFYEAYRQHGKDWKKISIAVGGKSSDMVRSLYTSHRTFLSLPEREATAMGFIALVTGHHNASQEKTTSHRGYDHIVRASGKARKHGEQQKSIDGPDPHNCHEGKISGFSASFKKRYYGELVRNSRNHAVWRRTPRIPVIAPADRSTIDDATPGIENVINSTKRKYEAANYDCSIVPTNEYSPDRVSGFAEANKVGLDFKKTRIQQTMAEGQTGIVEHEMTMASKEGNKLVDSLNNNQMLIDSISEDDMLVLDVLNSLVNAPSKMSKLEINIPSGSLGKTDSALSHRREEDHPIIDVSKQRKPVGKSSTSKTRKKKHKKILDAEVPAEAQNICGNNLVLPETLRVGITDDSSLCTDSGRVGIPEASEDISAEVPNAQMETKPEVRMSGRTRRKSQLHCKTKHMSCNEGSDNLQAKKLLHCLSSEPLRRWCTYEWFYSAVDYPWFSNNEFVHYLDHAKLSHLSKLTRSEWSAIRSSLGKPRRFSNNFLAVEKEKLEDYREQVRKIYAQLSDGSRDSLPADLARPFSIGQQVIVRHPNSRELCDGKVVKLGPDCYKVHFDDPDLGVDIVKDTDCMPVNWLYNRPDNMRRVYLSNNAYSILEMDHIPDLTPSENGDHAVNGATVLEGLRSLRLTSDIQPKAESIVNNERPPYMSTSDGPTKSRDCPGHNDELESFVAAFVERSLSQARQMFDEEMQANSGSRDDEKSCMSNQATGCVGPGSESARGTQLPSDLISNCVATALSIKRLSDSWHEFDSITGVLDHALSMLRPSCPENLALYKQIERDIGILMSQIFARVPTALGNCSPPVSPHVTGPWAG</sequence>
<dbReference type="SMART" id="SM00717">
    <property type="entry name" value="SANT"/>
    <property type="match status" value="1"/>
</dbReference>
<name>A0A1B6Q185_SORBI</name>
<dbReference type="GO" id="GO:0051726">
    <property type="term" value="P:regulation of cell cycle"/>
    <property type="evidence" value="ECO:0000318"/>
    <property type="project" value="GO_Central"/>
</dbReference>
<feature type="region of interest" description="Disordered" evidence="4">
    <location>
        <begin position="508"/>
        <end position="529"/>
    </location>
</feature>
<reference evidence="8 9" key="1">
    <citation type="journal article" date="2009" name="Nature">
        <title>The Sorghum bicolor genome and the diversification of grasses.</title>
        <authorList>
            <person name="Paterson A.H."/>
            <person name="Bowers J.E."/>
            <person name="Bruggmann R."/>
            <person name="Dubchak I."/>
            <person name="Grimwood J."/>
            <person name="Gundlach H."/>
            <person name="Haberer G."/>
            <person name="Hellsten U."/>
            <person name="Mitros T."/>
            <person name="Poliakov A."/>
            <person name="Schmutz J."/>
            <person name="Spannagl M."/>
            <person name="Tang H."/>
            <person name="Wang X."/>
            <person name="Wicker T."/>
            <person name="Bharti A.K."/>
            <person name="Chapman J."/>
            <person name="Feltus F.A."/>
            <person name="Gowik U."/>
            <person name="Grigoriev I.V."/>
            <person name="Lyons E."/>
            <person name="Maher C.A."/>
            <person name="Martis M."/>
            <person name="Narechania A."/>
            <person name="Otillar R.P."/>
            <person name="Penning B.W."/>
            <person name="Salamov A.A."/>
            <person name="Wang Y."/>
            <person name="Zhang L."/>
            <person name="Carpita N.C."/>
            <person name="Freeling M."/>
            <person name="Gingle A.R."/>
            <person name="Hash C.T."/>
            <person name="Keller B."/>
            <person name="Klein P."/>
            <person name="Kresovich S."/>
            <person name="McCann M.C."/>
            <person name="Ming R."/>
            <person name="Peterson D.G."/>
            <person name="Mehboob-ur-Rahman"/>
            <person name="Ware D."/>
            <person name="Westhoff P."/>
            <person name="Mayer K.F."/>
            <person name="Messing J."/>
            <person name="Rokhsar D.S."/>
        </authorList>
    </citation>
    <scope>NUCLEOTIDE SEQUENCE [LARGE SCALE GENOMIC DNA]</scope>
    <source>
        <strain evidence="9">cv. BTx623</strain>
    </source>
</reference>
<dbReference type="GO" id="GO:0003677">
    <property type="term" value="F:DNA binding"/>
    <property type="evidence" value="ECO:0000318"/>
    <property type="project" value="GO_Central"/>
</dbReference>
<keyword evidence="2" id="KW-0238">DNA-binding</keyword>
<feature type="compositionally biased region" description="Basic and acidic residues" evidence="4">
    <location>
        <begin position="295"/>
        <end position="310"/>
    </location>
</feature>
<evidence type="ECO:0000259" key="5">
    <source>
        <dbReference type="PROSITE" id="PS50090"/>
    </source>
</evidence>
<feature type="domain" description="Myb-like" evidence="5">
    <location>
        <begin position="203"/>
        <end position="246"/>
    </location>
</feature>
<dbReference type="SMART" id="SM01135">
    <property type="entry name" value="DIRP"/>
    <property type="match status" value="1"/>
</dbReference>
<dbReference type="EMBL" id="CM000762">
    <property type="protein sequence ID" value="KXG31635.1"/>
    <property type="molecule type" value="Genomic_DNA"/>
</dbReference>
<feature type="compositionally biased region" description="Basic and acidic residues" evidence="4">
    <location>
        <begin position="175"/>
        <end position="184"/>
    </location>
</feature>
<feature type="domain" description="SANT" evidence="6">
    <location>
        <begin position="199"/>
        <end position="236"/>
    </location>
</feature>